<feature type="transmembrane region" description="Helical" evidence="2">
    <location>
        <begin position="187"/>
        <end position="205"/>
    </location>
</feature>
<dbReference type="EMBL" id="CM008046">
    <property type="protein sequence ID" value="PAN06888.1"/>
    <property type="molecule type" value="Genomic_DNA"/>
</dbReference>
<reference evidence="3" key="1">
    <citation type="submission" date="2018-04" db="EMBL/GenBank/DDBJ databases">
        <title>WGS assembly of Panicum hallii.</title>
        <authorList>
            <person name="Lovell J."/>
            <person name="Jenkins J."/>
            <person name="Lowry D."/>
            <person name="Mamidi S."/>
            <person name="Sreedasyam A."/>
            <person name="Weng X."/>
            <person name="Barry K."/>
            <person name="Bonette J."/>
            <person name="Campitelli B."/>
            <person name="Daum C."/>
            <person name="Gordon S."/>
            <person name="Gould B."/>
            <person name="Lipzen A."/>
            <person name="Macqueen A."/>
            <person name="Palacio-Mejia J."/>
            <person name="Plott C."/>
            <person name="Shakirov E."/>
            <person name="Shu S."/>
            <person name="Yoshinaga Y."/>
            <person name="Zane M."/>
            <person name="Rokhsar D."/>
            <person name="Grimwood J."/>
            <person name="Schmutz J."/>
            <person name="Juenger T."/>
        </authorList>
    </citation>
    <scope>NUCLEOTIDE SEQUENCE [LARGE SCALE GENOMIC DNA]</scope>
    <source>
        <strain evidence="3">FIL2</strain>
    </source>
</reference>
<evidence type="ECO:0000313" key="3">
    <source>
        <dbReference type="EMBL" id="PAN06888.1"/>
    </source>
</evidence>
<organism evidence="3">
    <name type="scientific">Panicum hallii</name>
    <dbReference type="NCBI Taxonomy" id="206008"/>
    <lineage>
        <taxon>Eukaryota</taxon>
        <taxon>Viridiplantae</taxon>
        <taxon>Streptophyta</taxon>
        <taxon>Embryophyta</taxon>
        <taxon>Tracheophyta</taxon>
        <taxon>Spermatophyta</taxon>
        <taxon>Magnoliopsida</taxon>
        <taxon>Liliopsida</taxon>
        <taxon>Poales</taxon>
        <taxon>Poaceae</taxon>
        <taxon>PACMAD clade</taxon>
        <taxon>Panicoideae</taxon>
        <taxon>Panicodae</taxon>
        <taxon>Paniceae</taxon>
        <taxon>Panicinae</taxon>
        <taxon>Panicum</taxon>
        <taxon>Panicum sect. Panicum</taxon>
    </lineage>
</organism>
<dbReference type="Proteomes" id="UP000243499">
    <property type="component" value="Chromosome 1"/>
</dbReference>
<sequence>MGARGDGVKKDPAAAAAAPAFEAVDGDLSGAWPVGQAGVDFGGQGSVRPGDGDLRPQNLFGLGAGVRGFASPGLGGARRSTVLGGGDLRPQDLSFDAPAPPGGGLDNAFDVPVPGLGRGAGGGLGSPDGRLTRPLLGAQHVGGAGPAPAGRRGYPHGPERDPLGAIAREMQVPGDSRSAAGGDRGGMTRHLALLFLLLGAVTLAGEPNAPWLSQLGALLAWLAGCILLFLSLLAGRARSGSLLPAVLRPPTCQEFDSDGDQSCTVP</sequence>
<proteinExistence type="predicted"/>
<dbReference type="Gramene" id="PAN06888">
    <property type="protein sequence ID" value="PAN06888"/>
    <property type="gene ID" value="PAHAL_1G294900"/>
</dbReference>
<protein>
    <submittedName>
        <fullName evidence="3">Uncharacterized protein</fullName>
    </submittedName>
</protein>
<dbReference type="AlphaFoldDB" id="A0A2S3GQR5"/>
<gene>
    <name evidence="3" type="ORF">PAHAL_1G294900</name>
</gene>
<keyword evidence="2" id="KW-1133">Transmembrane helix</keyword>
<keyword evidence="2" id="KW-0812">Transmembrane</keyword>
<evidence type="ECO:0000256" key="1">
    <source>
        <dbReference type="SAM" id="MobiDB-lite"/>
    </source>
</evidence>
<name>A0A2S3GQR5_9POAL</name>
<feature type="transmembrane region" description="Helical" evidence="2">
    <location>
        <begin position="211"/>
        <end position="234"/>
    </location>
</feature>
<accession>A0A2S3GQR5</accession>
<feature type="region of interest" description="Disordered" evidence="1">
    <location>
        <begin position="116"/>
        <end position="135"/>
    </location>
</feature>
<feature type="compositionally biased region" description="Gly residues" evidence="1">
    <location>
        <begin position="116"/>
        <end position="126"/>
    </location>
</feature>
<keyword evidence="2" id="KW-0472">Membrane</keyword>
<evidence type="ECO:0000256" key="2">
    <source>
        <dbReference type="SAM" id="Phobius"/>
    </source>
</evidence>